<feature type="transmembrane region" description="Helical" evidence="8">
    <location>
        <begin position="86"/>
        <end position="105"/>
    </location>
</feature>
<dbReference type="Pfam" id="PF02028">
    <property type="entry name" value="BCCT"/>
    <property type="match status" value="1"/>
</dbReference>
<comment type="subcellular location">
    <subcellularLocation>
        <location evidence="1">Cell membrane</location>
        <topology evidence="1">Multi-pass membrane protein</topology>
    </subcellularLocation>
</comment>
<dbReference type="AlphaFoldDB" id="A0A0B9GF64"/>
<keyword evidence="6 8" id="KW-1133">Transmembrane helix</keyword>
<keyword evidence="4" id="KW-1003">Cell membrane</keyword>
<feature type="transmembrane region" description="Helical" evidence="8">
    <location>
        <begin position="401"/>
        <end position="418"/>
    </location>
</feature>
<sequence>MIKSIRVGVFLPPFALLGLSVIASAKDPQSFFDVSATLNNFILDNFSGWFSIASLLMVVLSILIFFSPLASIRIGGPDASPLLSPFRWLSITLCTTTATGMLFWACAEPLFHFSAPPLAMGIADQSPEAMMFALSTMFMHWSFTPFAIYTVPALTFALVFYNLHGRFSISSCLSPLLGSNNAIQLGGGVDALSLFAICSGMAASLGTGALVLSGGVATLSNHTVTPLLLGLVTLAIVCCFVVSSLSGLQRGIARLSGLNTVFFVCIALMVLFYGPSKALVQNGGNALIEYATQFVPRSLISVLHPDDSWGKSWTVFYWANWLAWAPIIALFLGKIARGYTVRQFLIVNLLFPAIFSIAWMSIFSGSVLHLSLTDGSFLTLLHEQGAESIIYALFDTLPQSGLLQVLFIFIAFLAYVTAADSNTEAIASLCMKDEEQSPVTKNAMKVIWGTGIGGIAWFMTAFVGIDGIKMMSNLGGLPALIIITATMGSLTILLYRSYTTPKSLASNAY</sequence>
<feature type="transmembrane region" description="Helical" evidence="8">
    <location>
        <begin position="477"/>
        <end position="495"/>
    </location>
</feature>
<name>A0A0B9GF64_9GAMM</name>
<evidence type="ECO:0000256" key="5">
    <source>
        <dbReference type="ARBA" id="ARBA00022692"/>
    </source>
</evidence>
<feature type="transmembrane region" description="Helical" evidence="8">
    <location>
        <begin position="315"/>
        <end position="333"/>
    </location>
</feature>
<evidence type="ECO:0008006" key="11">
    <source>
        <dbReference type="Google" id="ProtNLM"/>
    </source>
</evidence>
<keyword evidence="7 8" id="KW-0472">Membrane</keyword>
<feature type="transmembrane region" description="Helical" evidence="8">
    <location>
        <begin position="255"/>
        <end position="274"/>
    </location>
</feature>
<evidence type="ECO:0000313" key="9">
    <source>
        <dbReference type="EMBL" id="KHT63410.1"/>
    </source>
</evidence>
<protein>
    <recommendedName>
        <fullName evidence="11">BCCT transporter</fullName>
    </recommendedName>
</protein>
<evidence type="ECO:0000256" key="6">
    <source>
        <dbReference type="ARBA" id="ARBA00022989"/>
    </source>
</evidence>
<evidence type="ECO:0000313" key="10">
    <source>
        <dbReference type="Proteomes" id="UP000031278"/>
    </source>
</evidence>
<dbReference type="Proteomes" id="UP000031278">
    <property type="component" value="Unassembled WGS sequence"/>
</dbReference>
<feature type="transmembrane region" description="Helical" evidence="8">
    <location>
        <begin position="224"/>
        <end position="243"/>
    </location>
</feature>
<dbReference type="GO" id="GO:0022857">
    <property type="term" value="F:transmembrane transporter activity"/>
    <property type="evidence" value="ECO:0007669"/>
    <property type="project" value="InterPro"/>
</dbReference>
<keyword evidence="3" id="KW-0813">Transport</keyword>
<dbReference type="InterPro" id="IPR000060">
    <property type="entry name" value="BCCT_transptr"/>
</dbReference>
<evidence type="ECO:0000256" key="3">
    <source>
        <dbReference type="ARBA" id="ARBA00022448"/>
    </source>
</evidence>
<evidence type="ECO:0000256" key="7">
    <source>
        <dbReference type="ARBA" id="ARBA00023136"/>
    </source>
</evidence>
<evidence type="ECO:0000256" key="8">
    <source>
        <dbReference type="SAM" id="Phobius"/>
    </source>
</evidence>
<gene>
    <name evidence="9" type="ORF">RJ45_13295</name>
</gene>
<comment type="similarity">
    <text evidence="2">Belongs to the BCCT transporter (TC 2.A.15) family.</text>
</comment>
<dbReference type="EMBL" id="JWLZ01000159">
    <property type="protein sequence ID" value="KHT63410.1"/>
    <property type="molecule type" value="Genomic_DNA"/>
</dbReference>
<dbReference type="GO" id="GO:0005886">
    <property type="term" value="C:plasma membrane"/>
    <property type="evidence" value="ECO:0007669"/>
    <property type="project" value="UniProtKB-SubCell"/>
</dbReference>
<evidence type="ECO:0000256" key="1">
    <source>
        <dbReference type="ARBA" id="ARBA00004651"/>
    </source>
</evidence>
<feature type="transmembrane region" description="Helical" evidence="8">
    <location>
        <begin position="191"/>
        <end position="212"/>
    </location>
</feature>
<reference evidence="9 10" key="1">
    <citation type="submission" date="2014-12" db="EMBL/GenBank/DDBJ databases">
        <title>Genome sequencing of Photobacterium gaetbulicola AD005a.</title>
        <authorList>
            <person name="Adrian T.G.S."/>
            <person name="Chan K.G."/>
        </authorList>
    </citation>
    <scope>NUCLEOTIDE SEQUENCE [LARGE SCALE GENOMIC DNA]</scope>
    <source>
        <strain evidence="9 10">AD005a</strain>
    </source>
</reference>
<feature type="transmembrane region" description="Helical" evidence="8">
    <location>
        <begin position="345"/>
        <end position="368"/>
    </location>
</feature>
<accession>A0A0B9GF64</accession>
<keyword evidence="5 8" id="KW-0812">Transmembrane</keyword>
<evidence type="ECO:0000256" key="2">
    <source>
        <dbReference type="ARBA" id="ARBA00005658"/>
    </source>
</evidence>
<feature type="transmembrane region" description="Helical" evidence="8">
    <location>
        <begin position="49"/>
        <end position="74"/>
    </location>
</feature>
<feature type="transmembrane region" description="Helical" evidence="8">
    <location>
        <begin position="138"/>
        <end position="161"/>
    </location>
</feature>
<dbReference type="PANTHER" id="PTHR30047:SF7">
    <property type="entry name" value="HIGH-AFFINITY CHOLINE TRANSPORT PROTEIN"/>
    <property type="match status" value="1"/>
</dbReference>
<feature type="transmembrane region" description="Helical" evidence="8">
    <location>
        <begin position="446"/>
        <end position="465"/>
    </location>
</feature>
<dbReference type="PANTHER" id="PTHR30047">
    <property type="entry name" value="HIGH-AFFINITY CHOLINE TRANSPORT PROTEIN-RELATED"/>
    <property type="match status" value="1"/>
</dbReference>
<organism evidence="9 10">
    <name type="scientific">Photobacterium gaetbulicola</name>
    <dbReference type="NCBI Taxonomy" id="1295392"/>
    <lineage>
        <taxon>Bacteria</taxon>
        <taxon>Pseudomonadati</taxon>
        <taxon>Pseudomonadota</taxon>
        <taxon>Gammaproteobacteria</taxon>
        <taxon>Vibrionales</taxon>
        <taxon>Vibrionaceae</taxon>
        <taxon>Photobacterium</taxon>
    </lineage>
</organism>
<comment type="caution">
    <text evidence="9">The sequence shown here is derived from an EMBL/GenBank/DDBJ whole genome shotgun (WGS) entry which is preliminary data.</text>
</comment>
<evidence type="ECO:0000256" key="4">
    <source>
        <dbReference type="ARBA" id="ARBA00022475"/>
    </source>
</evidence>
<proteinExistence type="inferred from homology"/>